<dbReference type="PANTHER" id="PTHR13847:SF281">
    <property type="entry name" value="FAD DEPENDENT OXIDOREDUCTASE DOMAIN-CONTAINING PROTEIN"/>
    <property type="match status" value="1"/>
</dbReference>
<reference evidence="4 5" key="1">
    <citation type="submission" date="2020-08" db="EMBL/GenBank/DDBJ databases">
        <title>Genomic Encyclopedia of Type Strains, Phase IV (KMG-V): Genome sequencing to study the core and pangenomes of soil and plant-associated prokaryotes.</title>
        <authorList>
            <person name="Whitman W."/>
        </authorList>
    </citation>
    <scope>NUCLEOTIDE SEQUENCE [LARGE SCALE GENOMIC DNA]</scope>
    <source>
        <strain evidence="4 5">SEMIA 4084</strain>
    </source>
</reference>
<dbReference type="PANTHER" id="PTHR13847">
    <property type="entry name" value="SARCOSINE DEHYDROGENASE-RELATED"/>
    <property type="match status" value="1"/>
</dbReference>
<feature type="domain" description="FAD dependent oxidoreductase" evidence="3">
    <location>
        <begin position="101"/>
        <end position="452"/>
    </location>
</feature>
<evidence type="ECO:0000259" key="3">
    <source>
        <dbReference type="Pfam" id="PF01266"/>
    </source>
</evidence>
<dbReference type="GO" id="GO:0016491">
    <property type="term" value="F:oxidoreductase activity"/>
    <property type="evidence" value="ECO:0007669"/>
    <property type="project" value="UniProtKB-KW"/>
</dbReference>
<dbReference type="Pfam" id="PF01266">
    <property type="entry name" value="DAO"/>
    <property type="match status" value="1"/>
</dbReference>
<dbReference type="Gene3D" id="3.50.50.60">
    <property type="entry name" value="FAD/NAD(P)-binding domain"/>
    <property type="match status" value="1"/>
</dbReference>
<gene>
    <name evidence="4" type="ORF">GGD55_006198</name>
</gene>
<dbReference type="PRINTS" id="PR00420">
    <property type="entry name" value="RNGMNOXGNASE"/>
</dbReference>
<sequence length="504" mass="55806">MTRSMFAGTDGKEIRSDRQDGGSVTPARRLFRVSSDNRRLLINEQPQKSTVFLRNPEGLGQTQREVNPMGDSTIADKNSPYWWEAAPVKPLPRQPLAKKLDVAIIGAGYAGLSAGLVLAREGRSVAAFDAMNPGEGASSRNGGITSGSIRPDYAAITRRFGEDKAIAIEAEGKLAREFLYDFIKTEGLDCDFNLVGQFKGVIGFDQYEKTARNAETLAKRLGIESYAVPYAEQRDYIGTDFYRGGMVRMDIGGLHPAKFHAELLRVSLASGLTVHSGTRVTSVEKDGSEFRVTTSAGTVRARQVLVCTDGYTDGAVPFLRRRLVPVRSRIIVTEELTPDVMARLMPKQMTVTEGRQLGFYYRPTPDGKRILLGGRDSSRAGDPDGPKLVLRKGLVNLFPELKNVRLSHTWFGNVAMHRDMLPRIFEKDGVVYATGFCGSGVVWAPWVGIHAAHKLLGHRQQAHSAFDFRPPAFIPFYNGNPWFMPAIIQGYRIQDQIAFYRASR</sequence>
<dbReference type="InterPro" id="IPR036188">
    <property type="entry name" value="FAD/NAD-bd_sf"/>
</dbReference>
<dbReference type="Proteomes" id="UP000585507">
    <property type="component" value="Unassembled WGS sequence"/>
</dbReference>
<dbReference type="InterPro" id="IPR006076">
    <property type="entry name" value="FAD-dep_OxRdtase"/>
</dbReference>
<comment type="caution">
    <text evidence="4">The sequence shown here is derived from an EMBL/GenBank/DDBJ whole genome shotgun (WGS) entry which is preliminary data.</text>
</comment>
<dbReference type="Gene3D" id="3.30.9.10">
    <property type="entry name" value="D-Amino Acid Oxidase, subunit A, domain 2"/>
    <property type="match status" value="1"/>
</dbReference>
<dbReference type="EMBL" id="JACHBK010000020">
    <property type="protein sequence ID" value="MBB5539448.1"/>
    <property type="molecule type" value="Genomic_DNA"/>
</dbReference>
<name>A0A7W8XD08_9HYPH</name>
<evidence type="ECO:0000256" key="1">
    <source>
        <dbReference type="ARBA" id="ARBA00023002"/>
    </source>
</evidence>
<dbReference type="AlphaFoldDB" id="A0A7W8XD08"/>
<dbReference type="SUPFAM" id="SSF51905">
    <property type="entry name" value="FAD/NAD(P)-binding domain"/>
    <property type="match status" value="1"/>
</dbReference>
<evidence type="ECO:0000256" key="2">
    <source>
        <dbReference type="SAM" id="MobiDB-lite"/>
    </source>
</evidence>
<proteinExistence type="predicted"/>
<feature type="compositionally biased region" description="Basic and acidic residues" evidence="2">
    <location>
        <begin position="10"/>
        <end position="20"/>
    </location>
</feature>
<keyword evidence="5" id="KW-1185">Reference proteome</keyword>
<keyword evidence="1" id="KW-0560">Oxidoreductase</keyword>
<protein>
    <submittedName>
        <fullName evidence="4">Glycine/D-amino acid oxidase-like deaminating enzyme</fullName>
    </submittedName>
</protein>
<accession>A0A7W8XD08</accession>
<dbReference type="GO" id="GO:0005737">
    <property type="term" value="C:cytoplasm"/>
    <property type="evidence" value="ECO:0007669"/>
    <property type="project" value="TreeGrafter"/>
</dbReference>
<organism evidence="4 5">
    <name type="scientific">Rhizobium giardinii</name>
    <dbReference type="NCBI Taxonomy" id="56731"/>
    <lineage>
        <taxon>Bacteria</taxon>
        <taxon>Pseudomonadati</taxon>
        <taxon>Pseudomonadota</taxon>
        <taxon>Alphaproteobacteria</taxon>
        <taxon>Hyphomicrobiales</taxon>
        <taxon>Rhizobiaceae</taxon>
        <taxon>Rhizobium/Agrobacterium group</taxon>
        <taxon>Rhizobium</taxon>
    </lineage>
</organism>
<feature type="region of interest" description="Disordered" evidence="2">
    <location>
        <begin position="1"/>
        <end position="27"/>
    </location>
</feature>
<evidence type="ECO:0000313" key="4">
    <source>
        <dbReference type="EMBL" id="MBB5539448.1"/>
    </source>
</evidence>
<evidence type="ECO:0000313" key="5">
    <source>
        <dbReference type="Proteomes" id="UP000585507"/>
    </source>
</evidence>